<evidence type="ECO:0000256" key="10">
    <source>
        <dbReference type="SAM" id="Phobius"/>
    </source>
</evidence>
<organism evidence="13 14">
    <name type="scientific">Colletotrichum orbiculare (strain 104-T / ATCC 96160 / CBS 514.97 / LARS 414 / MAFF 240422)</name>
    <name type="common">Cucumber anthracnose fungus</name>
    <name type="synonym">Colletotrichum lagenarium</name>
    <dbReference type="NCBI Taxonomy" id="1213857"/>
    <lineage>
        <taxon>Eukaryota</taxon>
        <taxon>Fungi</taxon>
        <taxon>Dikarya</taxon>
        <taxon>Ascomycota</taxon>
        <taxon>Pezizomycotina</taxon>
        <taxon>Sordariomycetes</taxon>
        <taxon>Hypocreomycetidae</taxon>
        <taxon>Glomerellales</taxon>
        <taxon>Glomerellaceae</taxon>
        <taxon>Colletotrichum</taxon>
        <taxon>Colletotrichum orbiculare species complex</taxon>
    </lineage>
</organism>
<keyword evidence="3 10" id="KW-0812">Transmembrane</keyword>
<dbReference type="CDD" id="cd00067">
    <property type="entry name" value="GAL4"/>
    <property type="match status" value="1"/>
</dbReference>
<feature type="transmembrane region" description="Helical" evidence="10">
    <location>
        <begin position="797"/>
        <end position="817"/>
    </location>
</feature>
<dbReference type="SUPFAM" id="SSF103473">
    <property type="entry name" value="MFS general substrate transporter"/>
    <property type="match status" value="1"/>
</dbReference>
<gene>
    <name evidence="13" type="ORF">Cob_v002489</name>
</gene>
<dbReference type="CDD" id="cd17327">
    <property type="entry name" value="MFS_FEN2_like"/>
    <property type="match status" value="1"/>
</dbReference>
<protein>
    <submittedName>
        <fullName evidence="13">Transporter</fullName>
    </submittedName>
</protein>
<dbReference type="AlphaFoldDB" id="A0A484G3R7"/>
<dbReference type="PRINTS" id="PR00385">
    <property type="entry name" value="P450"/>
</dbReference>
<keyword evidence="5 10" id="KW-1133">Transmembrane helix</keyword>
<feature type="transmembrane region" description="Helical" evidence="10">
    <location>
        <begin position="612"/>
        <end position="636"/>
    </location>
</feature>
<keyword evidence="6 9" id="KW-0408">Iron</keyword>
<dbReference type="InterPro" id="IPR002401">
    <property type="entry name" value="Cyt_P450_E_grp-I"/>
</dbReference>
<dbReference type="PANTHER" id="PTHR43791:SF18">
    <property type="entry name" value="NICOTINIC ACID TRANSPORTER TNA1, PUTATIVE (AFU_ORTHOLOGUE AFUA_3G03820)-RELATED"/>
    <property type="match status" value="1"/>
</dbReference>
<reference evidence="14" key="2">
    <citation type="journal article" date="2019" name="Mol. Plant Microbe Interact.">
        <title>Genome sequence resources for four phytopathogenic fungi from the Colletotrichum orbiculare species complex.</title>
        <authorList>
            <person name="Gan P."/>
            <person name="Tsushima A."/>
            <person name="Narusaka M."/>
            <person name="Narusaka Y."/>
            <person name="Takano Y."/>
            <person name="Kubo Y."/>
            <person name="Shirasu K."/>
        </authorList>
    </citation>
    <scope>GENOME REANNOTATION</scope>
    <source>
        <strain evidence="14">104-T / ATCC 96160 / CBS 514.97 / LARS 414 / MAFF 240422</strain>
    </source>
</reference>
<evidence type="ECO:0000259" key="12">
    <source>
        <dbReference type="PROSITE" id="PS50850"/>
    </source>
</evidence>
<keyword evidence="2" id="KW-0813">Transport</keyword>
<dbReference type="Pfam" id="PF07690">
    <property type="entry name" value="MFS_1"/>
    <property type="match status" value="1"/>
</dbReference>
<keyword evidence="4 9" id="KW-0479">Metal-binding</keyword>
<dbReference type="Proteomes" id="UP000014480">
    <property type="component" value="Unassembled WGS sequence"/>
</dbReference>
<dbReference type="Pfam" id="PF00172">
    <property type="entry name" value="Zn_clus"/>
    <property type="match status" value="1"/>
</dbReference>
<dbReference type="Gene3D" id="1.20.1250.20">
    <property type="entry name" value="MFS general substrate transporter like domains"/>
    <property type="match status" value="2"/>
</dbReference>
<dbReference type="InterPro" id="IPR036259">
    <property type="entry name" value="MFS_trans_sf"/>
</dbReference>
<dbReference type="GO" id="GO:0022857">
    <property type="term" value="F:transmembrane transporter activity"/>
    <property type="evidence" value="ECO:0007669"/>
    <property type="project" value="InterPro"/>
</dbReference>
<dbReference type="SUPFAM" id="SSF48264">
    <property type="entry name" value="Cytochrome P450"/>
    <property type="match status" value="1"/>
</dbReference>
<dbReference type="InterPro" id="IPR036396">
    <property type="entry name" value="Cyt_P450_sf"/>
</dbReference>
<comment type="caution">
    <text evidence="13">The sequence shown here is derived from an EMBL/GenBank/DDBJ whole genome shotgun (WGS) entry which is preliminary data.</text>
</comment>
<evidence type="ECO:0000313" key="13">
    <source>
        <dbReference type="EMBL" id="TDZ24873.1"/>
    </source>
</evidence>
<dbReference type="InterPro" id="IPR011701">
    <property type="entry name" value="MFS"/>
</dbReference>
<accession>A0A484G3R7</accession>
<dbReference type="SMART" id="SM00066">
    <property type="entry name" value="GAL4"/>
    <property type="match status" value="1"/>
</dbReference>
<dbReference type="PROSITE" id="PS00463">
    <property type="entry name" value="ZN2_CY6_FUNGAL_1"/>
    <property type="match status" value="1"/>
</dbReference>
<keyword evidence="9" id="KW-0349">Heme</keyword>
<keyword evidence="8" id="KW-0539">Nucleus</keyword>
<sequence length="975" mass="108762">MLASSLPREELAHKRMQHEAESLIGAGLETTAWTLALGCFYILHDPAVYGRLKAELDNAIPDATHIPPWATLETLPYLNAVVKETLRMGMGVIERLVRAHRNPENPWIYKDTVMPANIAVSMDQHHMLTNDGVFPDPNSFKPERWLGDPRGPDGIHPLAHYLTVFGRGTRMCLGLNLAYSELYIGFATLFRRHDLRPRRSMTFTGCWTCKQRKVKCDERPRSCLRCERLSITCGGYGIRLQWIIISNPFVEGQTPRVSSNGRVRISIESTAGPTYSTEEVDDFLKSIDSAAACCVPCQAGPFNTFMSYNEAAEAMAVTIDFMSGCEADFAIHLSGAQQLRNRRHHWQIMSQATRQLNEISDFLNLLARTVSFKPSLVPWASEAEGDAEELLNPQNRSDSCFGYMYGITPAVAADIQETCRLAEHLSWYDEAREPVPDTLALACCTAMIFHRGYSGQVTMSFDASRREKPAVAELENGNHGHATRKDEINRIDGLATAQGTTLATFAHLDEKKILRKMDVRLIPMLALLYLLSFLDRGNIGNAKIEGLQEDLGMSSDQYNWCLTVFFFTYAAFEVPSNLLLKKLRPSVWLPTIMVAWGVVMTLMGIVRNYHGLLIARIFLGVTEAGLFPGVAYYLTMWYCRHEIQLRQAMFFSAASIAGAFSGLLAFAISKMDGVGGLEGWRWIFILEGIVTVLVAVMAFFALHDFPETAEFLTEEERAFVVYRLKYQGQVQGKTKNAVQVAEAEEFKWKYVWDAFKDWQIWVNVFVYWGIVCPLYGISLFLPTIIRNLNYTASTAQLMTVPIYITAAVLAVIVAYFSDKVGKRSPFIVGFLCMMIVGFAMCIASSNPKVVYGGVFIAACAIYPAFPGVISWLSNNLSGSYKRSAGMALQIGVGNLGGAMASNFYRQNDAPRYVLGHALELAFICAGIIAALILIFSYIGINKKRDRKVVAGYDGVLAAEELSAQGDRAVTYRYML</sequence>
<dbReference type="GO" id="GO:0005506">
    <property type="term" value="F:iron ion binding"/>
    <property type="evidence" value="ECO:0007669"/>
    <property type="project" value="InterPro"/>
</dbReference>
<comment type="cofactor">
    <cofactor evidence="9">
        <name>heme</name>
        <dbReference type="ChEBI" id="CHEBI:30413"/>
    </cofactor>
</comment>
<dbReference type="PROSITE" id="PS50850">
    <property type="entry name" value="MFS"/>
    <property type="match status" value="1"/>
</dbReference>
<evidence type="ECO:0000259" key="11">
    <source>
        <dbReference type="PROSITE" id="PS50048"/>
    </source>
</evidence>
<dbReference type="PANTHER" id="PTHR43791">
    <property type="entry name" value="PERMEASE-RELATED"/>
    <property type="match status" value="1"/>
</dbReference>
<feature type="domain" description="Major facilitator superfamily (MFS) profile" evidence="12">
    <location>
        <begin position="521"/>
        <end position="944"/>
    </location>
</feature>
<keyword evidence="7 10" id="KW-0472">Membrane</keyword>
<dbReference type="InterPro" id="IPR017972">
    <property type="entry name" value="Cyt_P450_CS"/>
</dbReference>
<dbReference type="InterPro" id="IPR036864">
    <property type="entry name" value="Zn2-C6_fun-type_DNA-bd_sf"/>
</dbReference>
<proteinExistence type="predicted"/>
<evidence type="ECO:0000313" key="14">
    <source>
        <dbReference type="Proteomes" id="UP000014480"/>
    </source>
</evidence>
<dbReference type="GO" id="GO:0000981">
    <property type="term" value="F:DNA-binding transcription factor activity, RNA polymerase II-specific"/>
    <property type="evidence" value="ECO:0007669"/>
    <property type="project" value="InterPro"/>
</dbReference>
<dbReference type="InterPro" id="IPR001138">
    <property type="entry name" value="Zn2Cys6_DnaBD"/>
</dbReference>
<reference evidence="14" key="1">
    <citation type="journal article" date="2013" name="New Phytol.">
        <title>Comparative genomic and transcriptomic analyses reveal the hemibiotrophic stage shift of Colletotrichum fungi.</title>
        <authorList>
            <person name="Gan P."/>
            <person name="Ikeda K."/>
            <person name="Irieda H."/>
            <person name="Narusaka M."/>
            <person name="O'Connell R.J."/>
            <person name="Narusaka Y."/>
            <person name="Takano Y."/>
            <person name="Kubo Y."/>
            <person name="Shirasu K."/>
        </authorList>
    </citation>
    <scope>NUCLEOTIDE SEQUENCE [LARGE SCALE GENOMIC DNA]</scope>
    <source>
        <strain evidence="14">104-T / ATCC 96160 / CBS 514.97 / LARS 414 / MAFF 240422</strain>
    </source>
</reference>
<evidence type="ECO:0000256" key="7">
    <source>
        <dbReference type="ARBA" id="ARBA00023136"/>
    </source>
</evidence>
<evidence type="ECO:0000256" key="6">
    <source>
        <dbReference type="ARBA" id="ARBA00023004"/>
    </source>
</evidence>
<comment type="subcellular location">
    <subcellularLocation>
        <location evidence="1">Membrane</location>
        <topology evidence="1">Multi-pass membrane protein</topology>
    </subcellularLocation>
</comment>
<evidence type="ECO:0000256" key="2">
    <source>
        <dbReference type="ARBA" id="ARBA00022448"/>
    </source>
</evidence>
<dbReference type="GO" id="GO:0020037">
    <property type="term" value="F:heme binding"/>
    <property type="evidence" value="ECO:0007669"/>
    <property type="project" value="InterPro"/>
</dbReference>
<dbReference type="Pfam" id="PF00067">
    <property type="entry name" value="p450"/>
    <property type="match status" value="1"/>
</dbReference>
<dbReference type="FunFam" id="1.20.1250.20:FF:000034">
    <property type="entry name" value="MFS general substrate transporter"/>
    <property type="match status" value="1"/>
</dbReference>
<keyword evidence="14" id="KW-1185">Reference proteome</keyword>
<dbReference type="InterPro" id="IPR001128">
    <property type="entry name" value="Cyt_P450"/>
</dbReference>
<feature type="transmembrane region" description="Helical" evidence="10">
    <location>
        <begin position="765"/>
        <end position="785"/>
    </location>
</feature>
<dbReference type="PRINTS" id="PR00463">
    <property type="entry name" value="EP450I"/>
</dbReference>
<dbReference type="Gene3D" id="1.10.630.10">
    <property type="entry name" value="Cytochrome P450"/>
    <property type="match status" value="1"/>
</dbReference>
<feature type="transmembrane region" description="Helical" evidence="10">
    <location>
        <begin position="826"/>
        <end position="845"/>
    </location>
</feature>
<evidence type="ECO:0000256" key="4">
    <source>
        <dbReference type="ARBA" id="ARBA00022723"/>
    </source>
</evidence>
<name>A0A484G3R7_COLOR</name>
<evidence type="ECO:0000256" key="8">
    <source>
        <dbReference type="ARBA" id="ARBA00023242"/>
    </source>
</evidence>
<dbReference type="GO" id="GO:0004497">
    <property type="term" value="F:monooxygenase activity"/>
    <property type="evidence" value="ECO:0007669"/>
    <property type="project" value="InterPro"/>
</dbReference>
<dbReference type="GO" id="GO:0008270">
    <property type="term" value="F:zinc ion binding"/>
    <property type="evidence" value="ECO:0007669"/>
    <property type="project" value="InterPro"/>
</dbReference>
<feature type="transmembrane region" description="Helical" evidence="10">
    <location>
        <begin position="648"/>
        <end position="668"/>
    </location>
</feature>
<feature type="transmembrane region" description="Helical" evidence="10">
    <location>
        <begin position="851"/>
        <end position="872"/>
    </location>
</feature>
<dbReference type="PROSITE" id="PS00086">
    <property type="entry name" value="CYTOCHROME_P450"/>
    <property type="match status" value="1"/>
</dbReference>
<dbReference type="InterPro" id="IPR020846">
    <property type="entry name" value="MFS_dom"/>
</dbReference>
<feature type="binding site" description="axial binding residue" evidence="9">
    <location>
        <position position="172"/>
    </location>
    <ligand>
        <name>heme</name>
        <dbReference type="ChEBI" id="CHEBI:30413"/>
    </ligand>
    <ligandPart>
        <name>Fe</name>
        <dbReference type="ChEBI" id="CHEBI:18248"/>
    </ligandPart>
</feature>
<evidence type="ECO:0000256" key="9">
    <source>
        <dbReference type="PIRSR" id="PIRSR602401-1"/>
    </source>
</evidence>
<dbReference type="GO" id="GO:0016020">
    <property type="term" value="C:membrane"/>
    <property type="evidence" value="ECO:0007669"/>
    <property type="project" value="UniProtKB-SubCell"/>
</dbReference>
<dbReference type="OrthoDB" id="2962993at2759"/>
<dbReference type="Gene3D" id="4.10.240.10">
    <property type="entry name" value="Zn(2)-C6 fungal-type DNA-binding domain"/>
    <property type="match status" value="1"/>
</dbReference>
<feature type="transmembrane region" description="Helical" evidence="10">
    <location>
        <begin position="680"/>
        <end position="702"/>
    </location>
</feature>
<evidence type="ECO:0000256" key="3">
    <source>
        <dbReference type="ARBA" id="ARBA00022692"/>
    </source>
</evidence>
<feature type="transmembrane region" description="Helical" evidence="10">
    <location>
        <begin position="587"/>
        <end position="606"/>
    </location>
</feature>
<dbReference type="EMBL" id="AMCV02000004">
    <property type="protein sequence ID" value="TDZ24873.1"/>
    <property type="molecule type" value="Genomic_DNA"/>
</dbReference>
<evidence type="ECO:0000256" key="5">
    <source>
        <dbReference type="ARBA" id="ARBA00022989"/>
    </source>
</evidence>
<dbReference type="PROSITE" id="PS50048">
    <property type="entry name" value="ZN2_CY6_FUNGAL_2"/>
    <property type="match status" value="1"/>
</dbReference>
<dbReference type="FunFam" id="1.20.1250.20:FF:000068">
    <property type="entry name" value="MFS general substrate transporter"/>
    <property type="match status" value="1"/>
</dbReference>
<feature type="transmembrane region" description="Helical" evidence="10">
    <location>
        <begin position="916"/>
        <end position="938"/>
    </location>
</feature>
<dbReference type="GO" id="GO:0016705">
    <property type="term" value="F:oxidoreductase activity, acting on paired donors, with incorporation or reduction of molecular oxygen"/>
    <property type="evidence" value="ECO:0007669"/>
    <property type="project" value="InterPro"/>
</dbReference>
<evidence type="ECO:0000256" key="1">
    <source>
        <dbReference type="ARBA" id="ARBA00004141"/>
    </source>
</evidence>
<feature type="domain" description="Zn(2)-C6 fungal-type" evidence="11">
    <location>
        <begin position="205"/>
        <end position="233"/>
    </location>
</feature>